<keyword evidence="3" id="KW-1185">Reference proteome</keyword>
<gene>
    <name evidence="2" type="ORF">ITX56_17650</name>
</gene>
<sequence length="130" mass="14498">MSKIFKIATTAATFALIVAMVSPAHAISEAYRRQLQLEHKTELSDIDDANRHPADRTGKKFTGGDNNMFEVITDSQCKVMRINGFVPKRFERKHGKVLVTAATGDKFEVNPKACHVGWLNDGEVIPLEQE</sequence>
<comment type="caution">
    <text evidence="2">The sequence shown here is derived from an EMBL/GenBank/DDBJ whole genome shotgun (WGS) entry which is preliminary data.</text>
</comment>
<dbReference type="EMBL" id="JADMNK010000010">
    <property type="protein sequence ID" value="MBZ0059595.1"/>
    <property type="molecule type" value="Genomic_DNA"/>
</dbReference>
<accession>A0ABS7RZ84</accession>
<feature type="chain" id="PRO_5046661381" evidence="1">
    <location>
        <begin position="27"/>
        <end position="130"/>
    </location>
</feature>
<protein>
    <submittedName>
        <fullName evidence="2">Uncharacterized protein</fullName>
    </submittedName>
</protein>
<feature type="signal peptide" evidence="1">
    <location>
        <begin position="1"/>
        <end position="26"/>
    </location>
</feature>
<evidence type="ECO:0000313" key="2">
    <source>
        <dbReference type="EMBL" id="MBZ0059595.1"/>
    </source>
</evidence>
<reference evidence="2 3" key="1">
    <citation type="submission" date="2020-11" db="EMBL/GenBank/DDBJ databases">
        <title>Draft Genome of Enterobacter sp. strain EMC7.</title>
        <authorList>
            <person name="Barman P."/>
            <person name="Sinha S."/>
            <person name="Sen S."/>
            <person name="Chakraborty R."/>
        </authorList>
    </citation>
    <scope>NUCLEOTIDE SEQUENCE [LARGE SCALE GENOMIC DNA]</scope>
    <source>
        <strain evidence="2 3">EMC7</strain>
    </source>
</reference>
<name>A0ABS7RZ84_9ENTR</name>
<keyword evidence="1" id="KW-0732">Signal</keyword>
<dbReference type="RefSeq" id="WP_223075269.1">
    <property type="nucleotide sequence ID" value="NZ_JADMNK010000010.1"/>
</dbReference>
<organism evidence="2 3">
    <name type="scientific">Leclercia barmai</name>
    <dbReference type="NCBI Taxonomy" id="2785629"/>
    <lineage>
        <taxon>Bacteria</taxon>
        <taxon>Pseudomonadati</taxon>
        <taxon>Pseudomonadota</taxon>
        <taxon>Gammaproteobacteria</taxon>
        <taxon>Enterobacterales</taxon>
        <taxon>Enterobacteriaceae</taxon>
        <taxon>Leclercia</taxon>
    </lineage>
</organism>
<evidence type="ECO:0000313" key="3">
    <source>
        <dbReference type="Proteomes" id="UP000706580"/>
    </source>
</evidence>
<proteinExistence type="predicted"/>
<dbReference type="Proteomes" id="UP000706580">
    <property type="component" value="Unassembled WGS sequence"/>
</dbReference>
<evidence type="ECO:0000256" key="1">
    <source>
        <dbReference type="SAM" id="SignalP"/>
    </source>
</evidence>